<keyword evidence="2" id="KW-0472">Membrane</keyword>
<dbReference type="GO" id="GO:0015297">
    <property type="term" value="F:antiporter activity"/>
    <property type="evidence" value="ECO:0007669"/>
    <property type="project" value="InterPro"/>
</dbReference>
<feature type="transmembrane region" description="Helical" evidence="2">
    <location>
        <begin position="184"/>
        <end position="207"/>
    </location>
</feature>
<dbReference type="Pfam" id="PF01554">
    <property type="entry name" value="MatE"/>
    <property type="match status" value="2"/>
</dbReference>
<proteinExistence type="predicted"/>
<dbReference type="GO" id="GO:0042910">
    <property type="term" value="F:xenobiotic transmembrane transporter activity"/>
    <property type="evidence" value="ECO:0007669"/>
    <property type="project" value="InterPro"/>
</dbReference>
<feature type="transmembrane region" description="Helical" evidence="2">
    <location>
        <begin position="157"/>
        <end position="178"/>
    </location>
</feature>
<dbReference type="EMBL" id="CP115921">
    <property type="protein sequence ID" value="XCD18123.1"/>
    <property type="molecule type" value="Genomic_DNA"/>
</dbReference>
<dbReference type="KEGG" id="vck:PG915_22880"/>
<dbReference type="InterPro" id="IPR002528">
    <property type="entry name" value="MATE_fam"/>
</dbReference>
<feature type="transmembrane region" description="Helical" evidence="2">
    <location>
        <begin position="351"/>
        <end position="370"/>
    </location>
</feature>
<accession>A0AAU8BPF0</accession>
<feature type="transmembrane region" description="Helical" evidence="2">
    <location>
        <begin position="128"/>
        <end position="145"/>
    </location>
</feature>
<gene>
    <name evidence="3" type="ORF">PG915_22880</name>
</gene>
<feature type="transmembrane region" description="Helical" evidence="2">
    <location>
        <begin position="251"/>
        <end position="272"/>
    </location>
</feature>
<reference evidence="3" key="1">
    <citation type="submission" date="2023-01" db="EMBL/GenBank/DDBJ databases">
        <title>Vibrio sp. CB1-14 genome sequencing.</title>
        <authorList>
            <person name="Otstavnykh N."/>
            <person name="Isaeva M."/>
            <person name="Meleshko D."/>
        </authorList>
    </citation>
    <scope>NUCLEOTIDE SEQUENCE</scope>
    <source>
        <strain evidence="3">CB1-14</strain>
    </source>
</reference>
<name>A0AAU8BPF0_9VIBR</name>
<protein>
    <submittedName>
        <fullName evidence="3">MATE family efflux transporter</fullName>
    </submittedName>
</protein>
<dbReference type="AlphaFoldDB" id="A0AAU8BPF0"/>
<dbReference type="InterPro" id="IPR050222">
    <property type="entry name" value="MATE_MdtK"/>
</dbReference>
<keyword evidence="2" id="KW-0812">Transmembrane</keyword>
<feature type="transmembrane region" description="Helical" evidence="2">
    <location>
        <begin position="410"/>
        <end position="433"/>
    </location>
</feature>
<dbReference type="PANTHER" id="PTHR43298:SF2">
    <property type="entry name" value="FMN_FAD EXPORTER YEEO-RELATED"/>
    <property type="match status" value="1"/>
</dbReference>
<dbReference type="RefSeq" id="WP_353499272.1">
    <property type="nucleotide sequence ID" value="NZ_CP115921.1"/>
</dbReference>
<feature type="transmembrane region" description="Helical" evidence="2">
    <location>
        <begin position="308"/>
        <end position="331"/>
    </location>
</feature>
<feature type="transmembrane region" description="Helical" evidence="2">
    <location>
        <begin position="382"/>
        <end position="404"/>
    </location>
</feature>
<sequence length="453" mass="49048">MKHILSLAIPLIVSQLISMALVLTDVWMMARLSVEDLAGGGLGASVYTFVFLVSGSIVGCVANLIAIAYGQSVARPSFGRQQIRFAVKGALILSVVITAIASLALNLTDELLAVAKQPVDAIPIATNYLDALKWAMLPTLLLLILRGLTSTFGDAKSVMWMSLATVVLNVPLSYWFAFTLKGGIAGLGWGTTLAATLILFAYGAWVFRQEKYYRFAPWKRGSEYSWRLTLPLLSLGLPIAVASALELSLIYGSTILAGMLGVTALALHQVLLQCLNFSFNINFGFSQAAAILTGKDFGQERFQNIKVIALRSFILVTLISALLAITFSTWPHVIAGMFDFDSSNQNLSNELASIIWVVALCFVVDGWQLLTMNLLRGMKIVNMPMLLTAIGYWVFGLSSAWGLMAHFQLVGVWGGVAIGLAATGILLIGLLTISFKRSIKPPTVTQKSQKHCY</sequence>
<keyword evidence="1" id="KW-0813">Transport</keyword>
<evidence type="ECO:0000256" key="1">
    <source>
        <dbReference type="ARBA" id="ARBA00022448"/>
    </source>
</evidence>
<keyword evidence="2" id="KW-1133">Transmembrane helix</keyword>
<evidence type="ECO:0000313" key="3">
    <source>
        <dbReference type="EMBL" id="XCD18123.1"/>
    </source>
</evidence>
<dbReference type="PANTHER" id="PTHR43298">
    <property type="entry name" value="MULTIDRUG RESISTANCE PROTEIN NORM-RELATED"/>
    <property type="match status" value="1"/>
</dbReference>
<feature type="transmembrane region" description="Helical" evidence="2">
    <location>
        <begin position="90"/>
        <end position="108"/>
    </location>
</feature>
<feature type="transmembrane region" description="Helical" evidence="2">
    <location>
        <begin position="44"/>
        <end position="69"/>
    </location>
</feature>
<dbReference type="GO" id="GO:0005886">
    <property type="term" value="C:plasma membrane"/>
    <property type="evidence" value="ECO:0007669"/>
    <property type="project" value="TreeGrafter"/>
</dbReference>
<evidence type="ECO:0000256" key="2">
    <source>
        <dbReference type="SAM" id="Phobius"/>
    </source>
</evidence>
<dbReference type="NCBIfam" id="TIGR00797">
    <property type="entry name" value="matE"/>
    <property type="match status" value="1"/>
</dbReference>
<feature type="transmembrane region" description="Helical" evidence="2">
    <location>
        <begin position="228"/>
        <end position="245"/>
    </location>
</feature>
<organism evidence="3">
    <name type="scientific">Vibrio chaetopteri</name>
    <dbReference type="NCBI Taxonomy" id="3016528"/>
    <lineage>
        <taxon>Bacteria</taxon>
        <taxon>Pseudomonadati</taxon>
        <taxon>Pseudomonadota</taxon>
        <taxon>Gammaproteobacteria</taxon>
        <taxon>Vibrionales</taxon>
        <taxon>Vibrionaceae</taxon>
        <taxon>Vibrio</taxon>
    </lineage>
</organism>